<dbReference type="AlphaFoldDB" id="A0A552JQW0"/>
<dbReference type="PANTHER" id="PTHR34387:SF2">
    <property type="entry name" value="SLR1258 PROTEIN"/>
    <property type="match status" value="1"/>
</dbReference>
<dbReference type="InterPro" id="IPR052022">
    <property type="entry name" value="26kDa_periplasmic_antigen"/>
</dbReference>
<dbReference type="InterPro" id="IPR007497">
    <property type="entry name" value="SIMPL/DUF541"/>
</dbReference>
<feature type="transmembrane region" description="Helical" evidence="1">
    <location>
        <begin position="12"/>
        <end position="32"/>
    </location>
</feature>
<dbReference type="GO" id="GO:0006974">
    <property type="term" value="P:DNA damage response"/>
    <property type="evidence" value="ECO:0007669"/>
    <property type="project" value="TreeGrafter"/>
</dbReference>
<name>A0A552JQW0_9CHRO</name>
<organism evidence="2 3">
    <name type="scientific">Microcystis wesenbergii Mw_QC_S_20081001_S30D</name>
    <dbReference type="NCBI Taxonomy" id="2486245"/>
    <lineage>
        <taxon>Bacteria</taxon>
        <taxon>Bacillati</taxon>
        <taxon>Cyanobacteriota</taxon>
        <taxon>Cyanophyceae</taxon>
        <taxon>Oscillatoriophycideae</taxon>
        <taxon>Chroococcales</taxon>
        <taxon>Microcystaceae</taxon>
        <taxon>Microcystis</taxon>
    </lineage>
</organism>
<evidence type="ECO:0000313" key="2">
    <source>
        <dbReference type="EMBL" id="TRU98045.1"/>
    </source>
</evidence>
<evidence type="ECO:0000313" key="3">
    <source>
        <dbReference type="Proteomes" id="UP000320523"/>
    </source>
</evidence>
<reference evidence="2 3" key="1">
    <citation type="submission" date="2019-01" db="EMBL/GenBank/DDBJ databases">
        <title>Coherence of Microcystis species and biogeography revealed through population genomics.</title>
        <authorList>
            <person name="Perez-Carrascal O.M."/>
            <person name="Terrat Y."/>
            <person name="Giani A."/>
            <person name="Fortin N."/>
            <person name="Tromas N."/>
            <person name="Shapiro B.J."/>
        </authorList>
    </citation>
    <scope>NUCLEOTIDE SEQUENCE [LARGE SCALE GENOMIC DNA]</scope>
    <source>
        <strain evidence="2">Mw_QC_S_20081001_S30D</strain>
    </source>
</reference>
<keyword evidence="1" id="KW-0472">Membrane</keyword>
<protein>
    <submittedName>
        <fullName evidence="2">SIMPL domain-containing protein</fullName>
    </submittedName>
</protein>
<comment type="caution">
    <text evidence="2">The sequence shown here is derived from an EMBL/GenBank/DDBJ whole genome shotgun (WGS) entry which is preliminary data.</text>
</comment>
<dbReference type="Gene3D" id="3.30.70.2970">
    <property type="entry name" value="Protein of unknown function (DUF541), domain 2"/>
    <property type="match status" value="1"/>
</dbReference>
<evidence type="ECO:0000256" key="1">
    <source>
        <dbReference type="SAM" id="Phobius"/>
    </source>
</evidence>
<dbReference type="Gene3D" id="3.30.110.170">
    <property type="entry name" value="Protein of unknown function (DUF541), domain 1"/>
    <property type="match status" value="1"/>
</dbReference>
<proteinExistence type="predicted"/>
<dbReference type="EMBL" id="SFAT01000084">
    <property type="protein sequence ID" value="TRU98045.1"/>
    <property type="molecule type" value="Genomic_DNA"/>
</dbReference>
<sequence>MKDSSIFRRFPQVFAGLSVLSIALVLSSWIAARSLLEVKRASDVFVVTGSAKRAITSDYILWRLSVSSQQPTARDAYRDLIQQTERIRAYLKEKQVPDDAITTNAIETMPIPEVTNGQETGQILAYRLTQRFEIRAGDVARYKELSRQVTELIEEGINLVSEPPQYLYTQLDKLRVEMVAAATKDARARAEAIASSTGSRVGRVRDAKTGVFQITSRNSTDVSDWGIYDTSSIDKDITAVVSVTFGIE</sequence>
<dbReference type="Pfam" id="PF04402">
    <property type="entry name" value="SIMPL"/>
    <property type="match status" value="1"/>
</dbReference>
<dbReference type="InterPro" id="IPR016907">
    <property type="entry name" value="UCP029033"/>
</dbReference>
<gene>
    <name evidence="2" type="ORF">EWV75_08065</name>
</gene>
<keyword evidence="1" id="KW-0812">Transmembrane</keyword>
<dbReference type="Proteomes" id="UP000320523">
    <property type="component" value="Unassembled WGS sequence"/>
</dbReference>
<dbReference type="PIRSF" id="PIRSF029033">
    <property type="entry name" value="UCP029033"/>
    <property type="match status" value="1"/>
</dbReference>
<keyword evidence="1" id="KW-1133">Transmembrane helix</keyword>
<dbReference type="PANTHER" id="PTHR34387">
    <property type="entry name" value="SLR1258 PROTEIN"/>
    <property type="match status" value="1"/>
</dbReference>
<accession>A0A552JQW0</accession>